<gene>
    <name evidence="2" type="ORF">DFH08DRAFT_815622</name>
</gene>
<feature type="signal peptide" evidence="1">
    <location>
        <begin position="1"/>
        <end position="25"/>
    </location>
</feature>
<evidence type="ECO:0000313" key="3">
    <source>
        <dbReference type="Proteomes" id="UP001218218"/>
    </source>
</evidence>
<sequence length="151" mass="17310">MLALALSLVVHALVLFYFFIAPVSTRHSTANTSYPPPPTLPYHPSPEDGSCLLDFFSSRSWKHRMRVTRTINPHPILMVITFKTKSGTINLKAKARIIKSPDIHQFQGKTRDHQYRWPSIGLWQAAEVASDALEGHRHKLWLCENTYHLTH</sequence>
<feature type="chain" id="PRO_5041993084" description="Secreted protein" evidence="1">
    <location>
        <begin position="26"/>
        <end position="151"/>
    </location>
</feature>
<evidence type="ECO:0008006" key="4">
    <source>
        <dbReference type="Google" id="ProtNLM"/>
    </source>
</evidence>
<evidence type="ECO:0000256" key="1">
    <source>
        <dbReference type="SAM" id="SignalP"/>
    </source>
</evidence>
<proteinExistence type="predicted"/>
<reference evidence="2" key="1">
    <citation type="submission" date="2023-03" db="EMBL/GenBank/DDBJ databases">
        <title>Massive genome expansion in bonnet fungi (Mycena s.s.) driven by repeated elements and novel gene families across ecological guilds.</title>
        <authorList>
            <consortium name="Lawrence Berkeley National Laboratory"/>
            <person name="Harder C.B."/>
            <person name="Miyauchi S."/>
            <person name="Viragh M."/>
            <person name="Kuo A."/>
            <person name="Thoen E."/>
            <person name="Andreopoulos B."/>
            <person name="Lu D."/>
            <person name="Skrede I."/>
            <person name="Drula E."/>
            <person name="Henrissat B."/>
            <person name="Morin E."/>
            <person name="Kohler A."/>
            <person name="Barry K."/>
            <person name="LaButti K."/>
            <person name="Morin E."/>
            <person name="Salamov A."/>
            <person name="Lipzen A."/>
            <person name="Mereny Z."/>
            <person name="Hegedus B."/>
            <person name="Baldrian P."/>
            <person name="Stursova M."/>
            <person name="Weitz H."/>
            <person name="Taylor A."/>
            <person name="Grigoriev I.V."/>
            <person name="Nagy L.G."/>
            <person name="Martin F."/>
            <person name="Kauserud H."/>
        </authorList>
    </citation>
    <scope>NUCLEOTIDE SEQUENCE</scope>
    <source>
        <strain evidence="2">CBHHK002</strain>
    </source>
</reference>
<dbReference type="Proteomes" id="UP001218218">
    <property type="component" value="Unassembled WGS sequence"/>
</dbReference>
<name>A0AAD7EKG7_9AGAR</name>
<dbReference type="AlphaFoldDB" id="A0AAD7EKG7"/>
<accession>A0AAD7EKG7</accession>
<evidence type="ECO:0000313" key="2">
    <source>
        <dbReference type="EMBL" id="KAJ7328863.1"/>
    </source>
</evidence>
<comment type="caution">
    <text evidence="2">The sequence shown here is derived from an EMBL/GenBank/DDBJ whole genome shotgun (WGS) entry which is preliminary data.</text>
</comment>
<keyword evidence="3" id="KW-1185">Reference proteome</keyword>
<keyword evidence="1" id="KW-0732">Signal</keyword>
<dbReference type="EMBL" id="JARIHO010000038">
    <property type="protein sequence ID" value="KAJ7328863.1"/>
    <property type="molecule type" value="Genomic_DNA"/>
</dbReference>
<organism evidence="2 3">
    <name type="scientific">Mycena albidolilacea</name>
    <dbReference type="NCBI Taxonomy" id="1033008"/>
    <lineage>
        <taxon>Eukaryota</taxon>
        <taxon>Fungi</taxon>
        <taxon>Dikarya</taxon>
        <taxon>Basidiomycota</taxon>
        <taxon>Agaricomycotina</taxon>
        <taxon>Agaricomycetes</taxon>
        <taxon>Agaricomycetidae</taxon>
        <taxon>Agaricales</taxon>
        <taxon>Marasmiineae</taxon>
        <taxon>Mycenaceae</taxon>
        <taxon>Mycena</taxon>
    </lineage>
</organism>
<protein>
    <recommendedName>
        <fullName evidence="4">Secreted protein</fullName>
    </recommendedName>
</protein>